<dbReference type="EMBL" id="JAVDVY010000003">
    <property type="protein sequence ID" value="MDR7136077.1"/>
    <property type="molecule type" value="Genomic_DNA"/>
</dbReference>
<keyword evidence="2" id="KW-1185">Reference proteome</keyword>
<dbReference type="RefSeq" id="WP_310064254.1">
    <property type="nucleotide sequence ID" value="NZ_JAVDVY010000003.1"/>
</dbReference>
<sequence>MSGSIALMLSKTGGPPFHGSVGYVNDAIGPILTRNGWQVRTFAPPRNDLGEEAMVPLALSAQLAALDGAAAPDVAFFDAAGMAVRTPARGWARRNVVLYHGLAYGTGAWMTSPDIDLHCANSPYLERTLGAIFAFPNWQQRRCLNPHALRALTRITLPVPCVERPDGHPGFGYGADLPPYIQRQLSDDVVWGHALQPGKQDWFATLSVMFWLNELRTSPNAKRIKLLVSESSLTPDNRRALDAMLAPAGRNCDDYFLSVPLLNQRTLFQLMRRCRFALAYNRFPEPFGFYVLESVHNGCPVYTNGVGNNRFLLPPEHGIHVLETPAMTPAADGRQDAEAYRGVAERILADLGQGDAMATECQRGAALIDRQWSLAAFEQSLLAALDRLESPLPTAPDFEALQVQISPLVRHVDWDTGRCLNDYASTTLRPQALAAAKALLGRRCAELASDEMDRIESTHRLFAGGLLTLAPATPAS</sequence>
<gene>
    <name evidence="1" type="ORF">J2X06_003295</name>
</gene>
<name>A0ABU1WEP1_9GAMM</name>
<dbReference type="Gene3D" id="3.40.50.2000">
    <property type="entry name" value="Glycogen Phosphorylase B"/>
    <property type="match status" value="1"/>
</dbReference>
<evidence type="ECO:0000313" key="1">
    <source>
        <dbReference type="EMBL" id="MDR7136077.1"/>
    </source>
</evidence>
<organism evidence="1 2">
    <name type="scientific">Lysobacter niastensis</name>
    <dbReference type="NCBI Taxonomy" id="380629"/>
    <lineage>
        <taxon>Bacteria</taxon>
        <taxon>Pseudomonadati</taxon>
        <taxon>Pseudomonadota</taxon>
        <taxon>Gammaproteobacteria</taxon>
        <taxon>Lysobacterales</taxon>
        <taxon>Lysobacteraceae</taxon>
        <taxon>Lysobacter</taxon>
    </lineage>
</organism>
<dbReference type="Proteomes" id="UP001251524">
    <property type="component" value="Unassembled WGS sequence"/>
</dbReference>
<proteinExistence type="predicted"/>
<dbReference type="SUPFAM" id="SSF53756">
    <property type="entry name" value="UDP-Glycosyltransferase/glycogen phosphorylase"/>
    <property type="match status" value="1"/>
</dbReference>
<evidence type="ECO:0008006" key="3">
    <source>
        <dbReference type="Google" id="ProtNLM"/>
    </source>
</evidence>
<evidence type="ECO:0000313" key="2">
    <source>
        <dbReference type="Proteomes" id="UP001251524"/>
    </source>
</evidence>
<accession>A0ABU1WEP1</accession>
<protein>
    <recommendedName>
        <fullName evidence="3">Glycosyltransferase</fullName>
    </recommendedName>
</protein>
<reference evidence="1 2" key="1">
    <citation type="submission" date="2023-07" db="EMBL/GenBank/DDBJ databases">
        <title>Sorghum-associated microbial communities from plants grown in Nebraska, USA.</title>
        <authorList>
            <person name="Schachtman D."/>
        </authorList>
    </citation>
    <scope>NUCLEOTIDE SEQUENCE [LARGE SCALE GENOMIC DNA]</scope>
    <source>
        <strain evidence="1 2">BE198</strain>
    </source>
</reference>
<comment type="caution">
    <text evidence="1">The sequence shown here is derived from an EMBL/GenBank/DDBJ whole genome shotgun (WGS) entry which is preliminary data.</text>
</comment>